<gene>
    <name evidence="2" type="ORF">PoB_002520300</name>
</gene>
<sequence length="136" mass="15322">MQRKETSIKRRKQHHRSGNSTWQNRMQEMHEVLLYLHDRSRGLQVSCQAHIVQTGQQLILIQIASTSSGRIGASPQQRDLRLTGPPSGQGAGGGARTRDRRFPADLRADSLATVPPTPRKATKVNWISREHFPKIV</sequence>
<proteinExistence type="predicted"/>
<dbReference type="Proteomes" id="UP000735302">
    <property type="component" value="Unassembled WGS sequence"/>
</dbReference>
<comment type="caution">
    <text evidence="2">The sequence shown here is derived from an EMBL/GenBank/DDBJ whole genome shotgun (WGS) entry which is preliminary data.</text>
</comment>
<name>A0AAV3ZW97_9GAST</name>
<evidence type="ECO:0000313" key="3">
    <source>
        <dbReference type="Proteomes" id="UP000735302"/>
    </source>
</evidence>
<protein>
    <submittedName>
        <fullName evidence="2">Uncharacterized protein</fullName>
    </submittedName>
</protein>
<organism evidence="2 3">
    <name type="scientific">Plakobranchus ocellatus</name>
    <dbReference type="NCBI Taxonomy" id="259542"/>
    <lineage>
        <taxon>Eukaryota</taxon>
        <taxon>Metazoa</taxon>
        <taxon>Spiralia</taxon>
        <taxon>Lophotrochozoa</taxon>
        <taxon>Mollusca</taxon>
        <taxon>Gastropoda</taxon>
        <taxon>Heterobranchia</taxon>
        <taxon>Euthyneura</taxon>
        <taxon>Panpulmonata</taxon>
        <taxon>Sacoglossa</taxon>
        <taxon>Placobranchoidea</taxon>
        <taxon>Plakobranchidae</taxon>
        <taxon>Plakobranchus</taxon>
    </lineage>
</organism>
<reference evidence="2 3" key="1">
    <citation type="journal article" date="2021" name="Elife">
        <title>Chloroplast acquisition without the gene transfer in kleptoplastic sea slugs, Plakobranchus ocellatus.</title>
        <authorList>
            <person name="Maeda T."/>
            <person name="Takahashi S."/>
            <person name="Yoshida T."/>
            <person name="Shimamura S."/>
            <person name="Takaki Y."/>
            <person name="Nagai Y."/>
            <person name="Toyoda A."/>
            <person name="Suzuki Y."/>
            <person name="Arimoto A."/>
            <person name="Ishii H."/>
            <person name="Satoh N."/>
            <person name="Nishiyama T."/>
            <person name="Hasebe M."/>
            <person name="Maruyama T."/>
            <person name="Minagawa J."/>
            <person name="Obokata J."/>
            <person name="Shigenobu S."/>
        </authorList>
    </citation>
    <scope>NUCLEOTIDE SEQUENCE [LARGE SCALE GENOMIC DNA]</scope>
</reference>
<feature type="compositionally biased region" description="Basic and acidic residues" evidence="1">
    <location>
        <begin position="96"/>
        <end position="108"/>
    </location>
</feature>
<dbReference type="AlphaFoldDB" id="A0AAV3ZW97"/>
<feature type="region of interest" description="Disordered" evidence="1">
    <location>
        <begin position="68"/>
        <end position="118"/>
    </location>
</feature>
<feature type="region of interest" description="Disordered" evidence="1">
    <location>
        <begin position="1"/>
        <end position="23"/>
    </location>
</feature>
<keyword evidence="3" id="KW-1185">Reference proteome</keyword>
<accession>A0AAV3ZW97</accession>
<feature type="compositionally biased region" description="Polar residues" evidence="1">
    <location>
        <begin position="68"/>
        <end position="77"/>
    </location>
</feature>
<evidence type="ECO:0000313" key="2">
    <source>
        <dbReference type="EMBL" id="GFN98697.1"/>
    </source>
</evidence>
<dbReference type="EMBL" id="BLXT01002861">
    <property type="protein sequence ID" value="GFN98697.1"/>
    <property type="molecule type" value="Genomic_DNA"/>
</dbReference>
<evidence type="ECO:0000256" key="1">
    <source>
        <dbReference type="SAM" id="MobiDB-lite"/>
    </source>
</evidence>